<organism evidence="1 2">
    <name type="scientific">Coemansia spiralis</name>
    <dbReference type="NCBI Taxonomy" id="417178"/>
    <lineage>
        <taxon>Eukaryota</taxon>
        <taxon>Fungi</taxon>
        <taxon>Fungi incertae sedis</taxon>
        <taxon>Zoopagomycota</taxon>
        <taxon>Kickxellomycotina</taxon>
        <taxon>Kickxellomycetes</taxon>
        <taxon>Kickxellales</taxon>
        <taxon>Kickxellaceae</taxon>
        <taxon>Coemansia</taxon>
    </lineage>
</organism>
<proteinExistence type="predicted"/>
<dbReference type="AlphaFoldDB" id="A0A9W8G2R8"/>
<evidence type="ECO:0000313" key="2">
    <source>
        <dbReference type="Proteomes" id="UP001151518"/>
    </source>
</evidence>
<evidence type="ECO:0008006" key="3">
    <source>
        <dbReference type="Google" id="ProtNLM"/>
    </source>
</evidence>
<comment type="caution">
    <text evidence="1">The sequence shown here is derived from an EMBL/GenBank/DDBJ whole genome shotgun (WGS) entry which is preliminary data.</text>
</comment>
<reference evidence="1" key="1">
    <citation type="submission" date="2022-07" db="EMBL/GenBank/DDBJ databases">
        <title>Phylogenomic reconstructions and comparative analyses of Kickxellomycotina fungi.</title>
        <authorList>
            <person name="Reynolds N.K."/>
            <person name="Stajich J.E."/>
            <person name="Barry K."/>
            <person name="Grigoriev I.V."/>
            <person name="Crous P."/>
            <person name="Smith M.E."/>
        </authorList>
    </citation>
    <scope>NUCLEOTIDE SEQUENCE</scope>
    <source>
        <strain evidence="1">NRRL 3115</strain>
    </source>
</reference>
<accession>A0A9W8G2R8</accession>
<gene>
    <name evidence="1" type="ORF">GGI25_005362</name>
</gene>
<dbReference type="OrthoDB" id="5546753at2759"/>
<dbReference type="Proteomes" id="UP001151518">
    <property type="component" value="Unassembled WGS sequence"/>
</dbReference>
<dbReference type="EMBL" id="JANBTW010000094">
    <property type="protein sequence ID" value="KAJ2671811.1"/>
    <property type="molecule type" value="Genomic_DNA"/>
</dbReference>
<protein>
    <recommendedName>
        <fullName evidence="3">Adhesin domain-containing protein</fullName>
    </recommendedName>
</protein>
<name>A0A9W8G2R8_9FUNG</name>
<sequence>MIASQDMWLLDDPSPMHIPQLPIPMLSEPLPPYTQFAEFQAPQDLGYDESPEVAQNTQEQLIEPTDLRVYQSSRMLEASQYIQPTSHMSILFEGLKSTKVSLCTDIENKYRGMAFIQTRFAYEPMGAPIKATSTVSEKDSRLTVKFEHDYGCQLTDNWGECTIIVPKIGLDSLTLRLSVDSHLEILHFDCGQTHVDVAVVEGSVSLDKVDASRIRIAIGSGCIHAQSIAFAESAQFVAMQGKISVCDCNGGSQDDTTTSIRVNAPAASVELSNVNAHNICVNSGASIALQDANATSIKVVGRSDAINLDNVFAASLDVQAETAPIRGSWTVTRALQIVAISSLIHGHLKISGNDPTSSFIKTCRFPVQLRVDKEFTGAFDLSAHNSVVRFGLATSHDVIFQNKLPGWIQGNIGAGRHSLTIQNINSPIVVSSN</sequence>
<evidence type="ECO:0000313" key="1">
    <source>
        <dbReference type="EMBL" id="KAJ2671811.1"/>
    </source>
</evidence>